<keyword evidence="2" id="KW-1185">Reference proteome</keyword>
<reference evidence="1 2" key="2">
    <citation type="submission" date="2009-02" db="EMBL/GenBank/DDBJ databases">
        <title>Draft genome sequence of Blautia hydrogenotrophica DSM 10507 (Ruminococcus hydrogenotrophicus DSM 10507).</title>
        <authorList>
            <person name="Sudarsanam P."/>
            <person name="Ley R."/>
            <person name="Guruge J."/>
            <person name="Turnbaugh P.J."/>
            <person name="Mahowald M."/>
            <person name="Liep D."/>
            <person name="Gordon J."/>
        </authorList>
    </citation>
    <scope>NUCLEOTIDE SEQUENCE [LARGE SCALE GENOMIC DNA]</scope>
    <source>
        <strain evidence="2">DSM 10507 / JCM 14656 / S5a33</strain>
    </source>
</reference>
<dbReference type="PATRIC" id="fig|476272.21.peg.1827"/>
<proteinExistence type="predicted"/>
<dbReference type="EMBL" id="ACBZ01000126">
    <property type="protein sequence ID" value="EEG48725.1"/>
    <property type="molecule type" value="Genomic_DNA"/>
</dbReference>
<organism evidence="1 2">
    <name type="scientific">Blautia hydrogenotrophica (strain DSM 10507 / JCM 14656 / S5a33)</name>
    <name type="common">Ruminococcus hydrogenotrophicus</name>
    <dbReference type="NCBI Taxonomy" id="476272"/>
    <lineage>
        <taxon>Bacteria</taxon>
        <taxon>Bacillati</taxon>
        <taxon>Bacillota</taxon>
        <taxon>Clostridia</taxon>
        <taxon>Lachnospirales</taxon>
        <taxon>Lachnospiraceae</taxon>
        <taxon>Blautia</taxon>
    </lineage>
</organism>
<accession>C0CNF4</accession>
<name>C0CNF4_BLAHS</name>
<evidence type="ECO:0000313" key="2">
    <source>
        <dbReference type="Proteomes" id="UP000003100"/>
    </source>
</evidence>
<dbReference type="AlphaFoldDB" id="C0CNF4"/>
<gene>
    <name evidence="1" type="ORF">RUMHYD_02393</name>
</gene>
<evidence type="ECO:0000313" key="1">
    <source>
        <dbReference type="EMBL" id="EEG48725.1"/>
    </source>
</evidence>
<reference evidence="1 2" key="1">
    <citation type="submission" date="2009-01" db="EMBL/GenBank/DDBJ databases">
        <authorList>
            <person name="Fulton L."/>
            <person name="Clifton S."/>
            <person name="Fulton B."/>
            <person name="Xu J."/>
            <person name="Minx P."/>
            <person name="Pepin K.H."/>
            <person name="Johnson M."/>
            <person name="Bhonagiri V."/>
            <person name="Nash W.E."/>
            <person name="Mardis E.R."/>
            <person name="Wilson R.K."/>
        </authorList>
    </citation>
    <scope>NUCLEOTIDE SEQUENCE [LARGE SCALE GENOMIC DNA]</scope>
    <source>
        <strain evidence="2">DSM 10507 / JCM 14656 / S5a33</strain>
    </source>
</reference>
<protein>
    <submittedName>
        <fullName evidence="1">Uncharacterized protein</fullName>
    </submittedName>
</protein>
<comment type="caution">
    <text evidence="1">The sequence shown here is derived from an EMBL/GenBank/DDBJ whole genome shotgun (WGS) entry which is preliminary data.</text>
</comment>
<dbReference type="HOGENOM" id="CLU_3213086_0_0_9"/>
<dbReference type="Proteomes" id="UP000003100">
    <property type="component" value="Unassembled WGS sequence"/>
</dbReference>
<sequence>MMEQAVLTDTLFSILRKEGILYGRRRRRKKEISFGVVQKTRKRM</sequence>